<organism evidence="2 3">
    <name type="scientific">Streptomyces litchfieldiae</name>
    <dbReference type="NCBI Taxonomy" id="3075543"/>
    <lineage>
        <taxon>Bacteria</taxon>
        <taxon>Bacillati</taxon>
        <taxon>Actinomycetota</taxon>
        <taxon>Actinomycetes</taxon>
        <taxon>Kitasatosporales</taxon>
        <taxon>Streptomycetaceae</taxon>
        <taxon>Streptomyces</taxon>
    </lineage>
</organism>
<feature type="compositionally biased region" description="Pro residues" evidence="1">
    <location>
        <begin position="480"/>
        <end position="489"/>
    </location>
</feature>
<evidence type="ECO:0000256" key="1">
    <source>
        <dbReference type="SAM" id="MobiDB-lite"/>
    </source>
</evidence>
<evidence type="ECO:0008006" key="4">
    <source>
        <dbReference type="Google" id="ProtNLM"/>
    </source>
</evidence>
<accession>A0ABU2MVG9</accession>
<dbReference type="Proteomes" id="UP001183246">
    <property type="component" value="Unassembled WGS sequence"/>
</dbReference>
<dbReference type="EMBL" id="JAVREL010000015">
    <property type="protein sequence ID" value="MDT0345604.1"/>
    <property type="molecule type" value="Genomic_DNA"/>
</dbReference>
<dbReference type="RefSeq" id="WP_311706740.1">
    <property type="nucleotide sequence ID" value="NZ_JAVREL010000015.1"/>
</dbReference>
<feature type="region of interest" description="Disordered" evidence="1">
    <location>
        <begin position="473"/>
        <end position="498"/>
    </location>
</feature>
<sequence length="598" mass="60465">MTDTPGLPAVAPAVTAALIQGLSPRLRKRLDAAAARLAARPATRDGDTVRLAVDDDTQLELAAPGGTVTTTDAIRCGCLLAPDCLHRAAVAAAAPVADDDAPPPPPAATPEPGGGPAPSERAADDAEPVTPGQRAAATALWTAGAAVLEAGTDGAGAFAQAELLGAAHAARLAGLHRPAAAAVATVTALRAARGADPAYRLADLTAALRELLATAHGLAHAEGPPPAGLRGTARRPYVPGGSLRLYGLFTEPVLTGTGHAGAVTWTADADGRLYTVPDVLPGGAARAASAADRTVRLGDTALTHRELSRAGLAVSGATVAPDGRLGAGSAVRAVRAAGADWDDDPLGRLWDTPPGEQAARALAAAHRPAGSDLLFLDVTVTGPLAEPGGHVLAADCRGLPLRLAAADDHPALAHRDNLRLLAAAPGLRLRIIGRLIPAAHPRLALLAAGRPPGAGPTLRAEGLRDRIDLGYDRLPRADLPDPPGPPRSPAGPGGGAEAPLHLLRRRTNQAVTAGRRTLALPGSATTDAARLRTSGLATGADLVDELHRAAAHRALDGFGRLLPADPDRFARAWLAVAEYTEAVAQALCAAAWSAPQET</sequence>
<evidence type="ECO:0000313" key="2">
    <source>
        <dbReference type="EMBL" id="MDT0345604.1"/>
    </source>
</evidence>
<keyword evidence="3" id="KW-1185">Reference proteome</keyword>
<gene>
    <name evidence="2" type="ORF">RM590_23850</name>
</gene>
<evidence type="ECO:0000313" key="3">
    <source>
        <dbReference type="Proteomes" id="UP001183246"/>
    </source>
</evidence>
<name>A0ABU2MVG9_9ACTN</name>
<reference evidence="3" key="1">
    <citation type="submission" date="2023-07" db="EMBL/GenBank/DDBJ databases">
        <title>30 novel species of actinomycetes from the DSMZ collection.</title>
        <authorList>
            <person name="Nouioui I."/>
        </authorList>
    </citation>
    <scope>NUCLEOTIDE SEQUENCE [LARGE SCALE GENOMIC DNA]</scope>
    <source>
        <strain evidence="3">DSM 44938</strain>
    </source>
</reference>
<proteinExistence type="predicted"/>
<comment type="caution">
    <text evidence="2">The sequence shown here is derived from an EMBL/GenBank/DDBJ whole genome shotgun (WGS) entry which is preliminary data.</text>
</comment>
<protein>
    <recommendedName>
        <fullName evidence="4">SWIM-type domain-containing protein</fullName>
    </recommendedName>
</protein>
<feature type="compositionally biased region" description="Pro residues" evidence="1">
    <location>
        <begin position="102"/>
        <end position="115"/>
    </location>
</feature>
<feature type="region of interest" description="Disordered" evidence="1">
    <location>
        <begin position="95"/>
        <end position="134"/>
    </location>
</feature>